<dbReference type="HAMAP" id="MF_00688">
    <property type="entry name" value="Leu_Phe_trans"/>
    <property type="match status" value="1"/>
</dbReference>
<dbReference type="InterPro" id="IPR042203">
    <property type="entry name" value="Leu/Phe-tRNA_Trfase_C"/>
</dbReference>
<accession>A0AB34VHX2</accession>
<protein>
    <recommendedName>
        <fullName evidence="11 15">Leucyl/phenylalanyl-tRNA--protein transferase</fullName>
        <ecNumber evidence="10 15">2.3.2.6</ecNumber>
    </recommendedName>
    <alternativeName>
        <fullName evidence="12 15">L/F-transferase</fullName>
    </alternativeName>
    <alternativeName>
        <fullName evidence="13 15">Leucyltransferase</fullName>
    </alternativeName>
    <alternativeName>
        <fullName evidence="14 15">Phenyalanyltransferase</fullName>
    </alternativeName>
</protein>
<keyword evidence="3 15" id="KW-0808">Transferase</keyword>
<evidence type="ECO:0000256" key="5">
    <source>
        <dbReference type="ARBA" id="ARBA00050607"/>
    </source>
</evidence>
<dbReference type="FunFam" id="3.40.630.70:FF:000001">
    <property type="entry name" value="Leucyl/phenylalanyl-tRNA--protein transferase"/>
    <property type="match status" value="1"/>
</dbReference>
<dbReference type="Gene3D" id="3.40.630.70">
    <property type="entry name" value="Leucyl/phenylalanyl-tRNA-protein transferase, C-terminal domain"/>
    <property type="match status" value="1"/>
</dbReference>
<evidence type="ECO:0000256" key="14">
    <source>
        <dbReference type="ARBA" id="ARBA00083640"/>
    </source>
</evidence>
<dbReference type="GO" id="GO:0005737">
    <property type="term" value="C:cytoplasm"/>
    <property type="evidence" value="ECO:0007669"/>
    <property type="project" value="UniProtKB-SubCell"/>
</dbReference>
<evidence type="ECO:0000256" key="11">
    <source>
        <dbReference type="ARBA" id="ARBA00074372"/>
    </source>
</evidence>
<name>A0AB34VHX2_9GAMM</name>
<reference evidence="16 17" key="1">
    <citation type="journal article" date="2016" name="Front. Microbiol.">
        <title>Genomic Resource of Rice Seed Associated Bacteria.</title>
        <authorList>
            <person name="Midha S."/>
            <person name="Bansal K."/>
            <person name="Sharma S."/>
            <person name="Kumar N."/>
            <person name="Patil P.P."/>
            <person name="Chaudhry V."/>
            <person name="Patil P.B."/>
        </authorList>
    </citation>
    <scope>NUCLEOTIDE SEQUENCE [LARGE SCALE GENOMIC DNA]</scope>
    <source>
        <strain evidence="16 17">RSA13</strain>
    </source>
</reference>
<comment type="catalytic activity">
    <reaction evidence="7 15">
        <text>N-terminal L-lysyl-[protein] + L-leucyl-tRNA(Leu) = N-terminal L-leucyl-L-lysyl-[protein] + tRNA(Leu) + H(+)</text>
        <dbReference type="Rhea" id="RHEA:12340"/>
        <dbReference type="Rhea" id="RHEA-COMP:9613"/>
        <dbReference type="Rhea" id="RHEA-COMP:9622"/>
        <dbReference type="Rhea" id="RHEA-COMP:12670"/>
        <dbReference type="Rhea" id="RHEA-COMP:12671"/>
        <dbReference type="ChEBI" id="CHEBI:15378"/>
        <dbReference type="ChEBI" id="CHEBI:65249"/>
        <dbReference type="ChEBI" id="CHEBI:78442"/>
        <dbReference type="ChEBI" id="CHEBI:78494"/>
        <dbReference type="ChEBI" id="CHEBI:133043"/>
        <dbReference type="EC" id="2.3.2.6"/>
    </reaction>
</comment>
<evidence type="ECO:0000256" key="1">
    <source>
        <dbReference type="ARBA" id="ARBA00004496"/>
    </source>
</evidence>
<comment type="catalytic activity">
    <reaction evidence="5 15">
        <text>L-phenylalanyl-tRNA(Phe) + an N-terminal L-alpha-aminoacyl-[protein] = an N-terminal L-phenylalanyl-L-alpha-aminoacyl-[protein] + tRNA(Phe)</text>
        <dbReference type="Rhea" id="RHEA:43632"/>
        <dbReference type="Rhea" id="RHEA-COMP:9668"/>
        <dbReference type="Rhea" id="RHEA-COMP:9699"/>
        <dbReference type="Rhea" id="RHEA-COMP:10636"/>
        <dbReference type="Rhea" id="RHEA-COMP:10637"/>
        <dbReference type="ChEBI" id="CHEBI:78442"/>
        <dbReference type="ChEBI" id="CHEBI:78531"/>
        <dbReference type="ChEBI" id="CHEBI:78597"/>
        <dbReference type="ChEBI" id="CHEBI:83561"/>
        <dbReference type="EC" id="2.3.2.6"/>
    </reaction>
</comment>
<organism evidence="16 17">
    <name type="scientific">Pantoea stewartii</name>
    <dbReference type="NCBI Taxonomy" id="66269"/>
    <lineage>
        <taxon>Bacteria</taxon>
        <taxon>Pseudomonadati</taxon>
        <taxon>Pseudomonadota</taxon>
        <taxon>Gammaproteobacteria</taxon>
        <taxon>Enterobacterales</taxon>
        <taxon>Erwiniaceae</taxon>
        <taxon>Pantoea</taxon>
    </lineage>
</organism>
<gene>
    <name evidence="15 16" type="primary">aat</name>
    <name evidence="16" type="ORF">RSA13_06730</name>
</gene>
<dbReference type="InterPro" id="IPR004616">
    <property type="entry name" value="Leu/Phe-tRNA_Trfase"/>
</dbReference>
<dbReference type="RefSeq" id="WP_006118606.1">
    <property type="nucleotide sequence ID" value="NZ_JAOSLH010000020.1"/>
</dbReference>
<dbReference type="InterPro" id="IPR042221">
    <property type="entry name" value="Leu/Phe-tRNA_Trfase_N"/>
</dbReference>
<dbReference type="Proteomes" id="UP000072520">
    <property type="component" value="Unassembled WGS sequence"/>
</dbReference>
<comment type="catalytic activity">
    <reaction evidence="6 15">
        <text>N-terminal L-arginyl-[protein] + L-leucyl-tRNA(Leu) = N-terminal L-leucyl-L-arginyl-[protein] + tRNA(Leu) + H(+)</text>
        <dbReference type="Rhea" id="RHEA:50416"/>
        <dbReference type="Rhea" id="RHEA-COMP:9613"/>
        <dbReference type="Rhea" id="RHEA-COMP:9622"/>
        <dbReference type="Rhea" id="RHEA-COMP:12672"/>
        <dbReference type="Rhea" id="RHEA-COMP:12673"/>
        <dbReference type="ChEBI" id="CHEBI:15378"/>
        <dbReference type="ChEBI" id="CHEBI:64719"/>
        <dbReference type="ChEBI" id="CHEBI:78442"/>
        <dbReference type="ChEBI" id="CHEBI:78494"/>
        <dbReference type="ChEBI" id="CHEBI:133044"/>
        <dbReference type="EC" id="2.3.2.6"/>
    </reaction>
</comment>
<evidence type="ECO:0000256" key="9">
    <source>
        <dbReference type="ARBA" id="ARBA00061535"/>
    </source>
</evidence>
<dbReference type="EC" id="2.3.2.6" evidence="10 15"/>
<evidence type="ECO:0000256" key="8">
    <source>
        <dbReference type="ARBA" id="ARBA00054043"/>
    </source>
</evidence>
<dbReference type="GO" id="GO:0030163">
    <property type="term" value="P:protein catabolic process"/>
    <property type="evidence" value="ECO:0007669"/>
    <property type="project" value="UniProtKB-UniRule"/>
</dbReference>
<comment type="caution">
    <text evidence="16">The sequence shown here is derived from an EMBL/GenBank/DDBJ whole genome shotgun (WGS) entry which is preliminary data.</text>
</comment>
<sequence>MRLVQLSQESLRFPPPETALREPNGLLAMGGDLSPARLLSAYQQGIFPWFSPGDPILWWSPDPRAVLFPTQFHLSRSMKRFHQQSPYRVTMNEAFGDVVDGCALGREEGTWITFEVKRAWQKLYELGHAHSIEVWRDQTLAGGMYGLALGQIFCGESMFSLQPNASKTALLVFCQHFIKHGGQLVDCQILNPHTASLGAVEIARDRYLEQVKNLASLAVDSGCWRNQTLF</sequence>
<comment type="similarity">
    <text evidence="9 15">Belongs to the L/F-transferase family.</text>
</comment>
<evidence type="ECO:0000256" key="7">
    <source>
        <dbReference type="ARBA" id="ARBA00051538"/>
    </source>
</evidence>
<evidence type="ECO:0000256" key="13">
    <source>
        <dbReference type="ARBA" id="ARBA00077165"/>
    </source>
</evidence>
<evidence type="ECO:0000313" key="17">
    <source>
        <dbReference type="Proteomes" id="UP000072520"/>
    </source>
</evidence>
<dbReference type="InterPro" id="IPR016181">
    <property type="entry name" value="Acyl_CoA_acyltransferase"/>
</dbReference>
<dbReference type="AlphaFoldDB" id="A0AB34VHX2"/>
<comment type="function">
    <text evidence="8 15">Functions in the N-end rule pathway of protein degradation where it conjugates Leu, Phe and, less efficiently, Met from aminoacyl-tRNAs to the N-termini of proteins containing an N-terminal arginine or lysine.</text>
</comment>
<dbReference type="Pfam" id="PF03588">
    <property type="entry name" value="Leu_Phe_trans"/>
    <property type="match status" value="1"/>
</dbReference>
<evidence type="ECO:0000256" key="4">
    <source>
        <dbReference type="ARBA" id="ARBA00023315"/>
    </source>
</evidence>
<evidence type="ECO:0000256" key="12">
    <source>
        <dbReference type="ARBA" id="ARBA00077136"/>
    </source>
</evidence>
<dbReference type="Gene3D" id="3.30.70.3550">
    <property type="entry name" value="Leucyl/phenylalanyl-tRNA-protein transferase, N-terminal domain"/>
    <property type="match status" value="1"/>
</dbReference>
<keyword evidence="2 15" id="KW-0963">Cytoplasm</keyword>
<evidence type="ECO:0000313" key="16">
    <source>
        <dbReference type="EMBL" id="KTS98881.1"/>
    </source>
</evidence>
<keyword evidence="4 15" id="KW-0012">Acyltransferase</keyword>
<dbReference type="FunFam" id="3.30.70.3550:FF:000001">
    <property type="entry name" value="Leucyl/phenylalanyl-tRNA--protein transferase"/>
    <property type="match status" value="1"/>
</dbReference>
<dbReference type="NCBIfam" id="TIGR00667">
    <property type="entry name" value="aat"/>
    <property type="match status" value="1"/>
</dbReference>
<dbReference type="EMBL" id="LDSI01000009">
    <property type="protein sequence ID" value="KTS98881.1"/>
    <property type="molecule type" value="Genomic_DNA"/>
</dbReference>
<comment type="subcellular location">
    <subcellularLocation>
        <location evidence="1 15">Cytoplasm</location>
    </subcellularLocation>
</comment>
<evidence type="ECO:0000256" key="10">
    <source>
        <dbReference type="ARBA" id="ARBA00066767"/>
    </source>
</evidence>
<evidence type="ECO:0000256" key="15">
    <source>
        <dbReference type="HAMAP-Rule" id="MF_00688"/>
    </source>
</evidence>
<evidence type="ECO:0000256" key="6">
    <source>
        <dbReference type="ARBA" id="ARBA00050652"/>
    </source>
</evidence>
<dbReference type="PANTHER" id="PTHR30098:SF2">
    <property type="entry name" value="LEUCYL_PHENYLALANYL-TRNA--PROTEIN TRANSFERASE"/>
    <property type="match status" value="1"/>
</dbReference>
<dbReference type="GO" id="GO:0008914">
    <property type="term" value="F:leucyl-tRNA--protein transferase activity"/>
    <property type="evidence" value="ECO:0007669"/>
    <property type="project" value="UniProtKB-UniRule"/>
</dbReference>
<proteinExistence type="inferred from homology"/>
<evidence type="ECO:0000256" key="3">
    <source>
        <dbReference type="ARBA" id="ARBA00022679"/>
    </source>
</evidence>
<evidence type="ECO:0000256" key="2">
    <source>
        <dbReference type="ARBA" id="ARBA00022490"/>
    </source>
</evidence>
<dbReference type="SUPFAM" id="SSF55729">
    <property type="entry name" value="Acyl-CoA N-acyltransferases (Nat)"/>
    <property type="match status" value="1"/>
</dbReference>
<dbReference type="PANTHER" id="PTHR30098">
    <property type="entry name" value="LEUCYL/PHENYLALANYL-TRNA--PROTEIN TRANSFERASE"/>
    <property type="match status" value="1"/>
</dbReference>